<dbReference type="Proteomes" id="UP000054408">
    <property type="component" value="Unassembled WGS sequence"/>
</dbReference>
<keyword evidence="3 7" id="KW-1133">Transmembrane helix</keyword>
<evidence type="ECO:0000313" key="10">
    <source>
        <dbReference type="Proteomes" id="UP000054408"/>
    </source>
</evidence>
<keyword evidence="4" id="KW-0560">Oxidoreductase</keyword>
<dbReference type="GeneID" id="25568287"/>
<proteinExistence type="predicted"/>
<dbReference type="STRING" id="461836.A0A0L0DPG9"/>
<feature type="compositionally biased region" description="Low complexity" evidence="6">
    <location>
        <begin position="433"/>
        <end position="446"/>
    </location>
</feature>
<evidence type="ECO:0000256" key="7">
    <source>
        <dbReference type="SAM" id="Phobius"/>
    </source>
</evidence>
<evidence type="ECO:0000256" key="3">
    <source>
        <dbReference type="ARBA" id="ARBA00022989"/>
    </source>
</evidence>
<dbReference type="SUPFAM" id="SSF63380">
    <property type="entry name" value="Riboflavin synthase domain-like"/>
    <property type="match status" value="1"/>
</dbReference>
<name>A0A0L0DPG9_THETB</name>
<feature type="compositionally biased region" description="Basic and acidic residues" evidence="6">
    <location>
        <begin position="413"/>
        <end position="422"/>
    </location>
</feature>
<dbReference type="SUPFAM" id="SSF52343">
    <property type="entry name" value="Ferredoxin reductase-like, C-terminal NADP-linked domain"/>
    <property type="match status" value="1"/>
</dbReference>
<evidence type="ECO:0000256" key="2">
    <source>
        <dbReference type="ARBA" id="ARBA00022692"/>
    </source>
</evidence>
<feature type="transmembrane region" description="Helical" evidence="7">
    <location>
        <begin position="161"/>
        <end position="178"/>
    </location>
</feature>
<feature type="transmembrane region" description="Helical" evidence="7">
    <location>
        <begin position="184"/>
        <end position="206"/>
    </location>
</feature>
<keyword evidence="5 7" id="KW-0472">Membrane</keyword>
<dbReference type="GO" id="GO:0005886">
    <property type="term" value="C:plasma membrane"/>
    <property type="evidence" value="ECO:0007669"/>
    <property type="project" value="TreeGrafter"/>
</dbReference>
<accession>A0A0L0DPG9</accession>
<keyword evidence="2 7" id="KW-0812">Transmembrane</keyword>
<keyword evidence="10" id="KW-1185">Reference proteome</keyword>
<dbReference type="SFLD" id="SFLDS00052">
    <property type="entry name" value="Ferric_Reductase_Domain"/>
    <property type="match status" value="1"/>
</dbReference>
<comment type="subcellular location">
    <subcellularLocation>
        <location evidence="1">Membrane</location>
        <topology evidence="1">Multi-pass membrane protein</topology>
    </subcellularLocation>
</comment>
<dbReference type="InterPro" id="IPR013112">
    <property type="entry name" value="FAD-bd_8"/>
</dbReference>
<dbReference type="eggNOG" id="KOG0039">
    <property type="taxonomic scope" value="Eukaryota"/>
</dbReference>
<feature type="region of interest" description="Disordered" evidence="6">
    <location>
        <begin position="412"/>
        <end position="467"/>
    </location>
</feature>
<dbReference type="Gene3D" id="3.40.50.80">
    <property type="entry name" value="Nucleotide-binding domain of ferredoxin-NADP reductase (FNR) module"/>
    <property type="match status" value="1"/>
</dbReference>
<dbReference type="AlphaFoldDB" id="A0A0L0DPG9"/>
<dbReference type="GO" id="GO:0016491">
    <property type="term" value="F:oxidoreductase activity"/>
    <property type="evidence" value="ECO:0007669"/>
    <property type="project" value="UniProtKB-KW"/>
</dbReference>
<protein>
    <recommendedName>
        <fullName evidence="8">FAD-binding FR-type domain-containing protein</fullName>
    </recommendedName>
</protein>
<feature type="transmembrane region" description="Helical" evidence="7">
    <location>
        <begin position="56"/>
        <end position="81"/>
    </location>
</feature>
<dbReference type="EMBL" id="GL349486">
    <property type="protein sequence ID" value="KNC54155.1"/>
    <property type="molecule type" value="Genomic_DNA"/>
</dbReference>
<dbReference type="OrthoDB" id="167398at2759"/>
<sequence length="533" mass="57055">MGELSLVQIALIVAHFIAIGLGYALLMAGAQSGGPSAAEAEAVNRHSEIKPSVGQLQWRVVLGMGPFAAGSISILFLPILRSRWYTILTGIPFERRIVIHRIFARLFVGLMLVHGVGVLVLSEFEGLAFPSHNSAGLIAMLLFLFVAATAIEPIRRAHFDFFFRSHYVFIAALVATFFHAPLITILACAPVFVWGCVALLRVALVLRNRTTLVSCRTLPGDVTELVLARDGFHAEPGQYVFIGDPLLGWELHPFTVSNYAPRGGTDLRPAGTMRFLIKAAALGPKPREWTSQLYNAVAAWEATGAASDSSSESSFNSQAAHLSGSQRRTLAARGDAPLHMRFEVLVSGGIGVTPNAALLEALLAPDGPYGRPDKIVFVWSSRGADPFATWFPHLLAAAADDDSVELELYDTSVHTKSDDSPSRLRSRRIHPDSSSSAGSSPSSSASEEQEARRRATSSSSSSSEDGYSSAVSVSTSLCDSLDVRGGRPDIGSLLAELPERAGVFVCGPMALVDATVAACSEFGHHVHTESFLF</sequence>
<dbReference type="InterPro" id="IPR000778">
    <property type="entry name" value="Cyt_b245_heavy_chain"/>
</dbReference>
<dbReference type="InterPro" id="IPR017938">
    <property type="entry name" value="Riboflavin_synthase-like_b-brl"/>
</dbReference>
<dbReference type="RefSeq" id="XP_013753976.1">
    <property type="nucleotide sequence ID" value="XM_013898522.1"/>
</dbReference>
<dbReference type="PANTHER" id="PTHR11972">
    <property type="entry name" value="NADPH OXIDASE"/>
    <property type="match status" value="1"/>
</dbReference>
<organism evidence="9 10">
    <name type="scientific">Thecamonas trahens ATCC 50062</name>
    <dbReference type="NCBI Taxonomy" id="461836"/>
    <lineage>
        <taxon>Eukaryota</taxon>
        <taxon>Apusozoa</taxon>
        <taxon>Apusomonadida</taxon>
        <taxon>Apusomonadidae</taxon>
        <taxon>Thecamonas</taxon>
    </lineage>
</organism>
<dbReference type="SFLD" id="SFLDG01168">
    <property type="entry name" value="Ferric_reductase_subgroup_(FRE"/>
    <property type="match status" value="1"/>
</dbReference>
<dbReference type="PRINTS" id="PR00466">
    <property type="entry name" value="GP91PHOX"/>
</dbReference>
<dbReference type="InterPro" id="IPR050369">
    <property type="entry name" value="RBOH/FRE"/>
</dbReference>
<evidence type="ECO:0000256" key="5">
    <source>
        <dbReference type="ARBA" id="ARBA00023136"/>
    </source>
</evidence>
<feature type="transmembrane region" description="Helical" evidence="7">
    <location>
        <begin position="102"/>
        <end position="122"/>
    </location>
</feature>
<evidence type="ECO:0000256" key="1">
    <source>
        <dbReference type="ARBA" id="ARBA00004141"/>
    </source>
</evidence>
<evidence type="ECO:0000256" key="4">
    <source>
        <dbReference type="ARBA" id="ARBA00023002"/>
    </source>
</evidence>
<evidence type="ECO:0000256" key="6">
    <source>
        <dbReference type="SAM" id="MobiDB-lite"/>
    </source>
</evidence>
<gene>
    <name evidence="9" type="ORF">AMSG_09935</name>
</gene>
<dbReference type="OMA" id="IVIHRIF"/>
<dbReference type="PROSITE" id="PS51384">
    <property type="entry name" value="FAD_FR"/>
    <property type="match status" value="1"/>
</dbReference>
<feature type="domain" description="FAD-binding FR-type" evidence="8">
    <location>
        <begin position="205"/>
        <end position="375"/>
    </location>
</feature>
<evidence type="ECO:0000313" key="9">
    <source>
        <dbReference type="EMBL" id="KNC54155.1"/>
    </source>
</evidence>
<dbReference type="InterPro" id="IPR039261">
    <property type="entry name" value="FNR_nucleotide-bd"/>
</dbReference>
<reference evidence="9 10" key="1">
    <citation type="submission" date="2010-05" db="EMBL/GenBank/DDBJ databases">
        <title>The Genome Sequence of Thecamonas trahens ATCC 50062.</title>
        <authorList>
            <consortium name="The Broad Institute Genome Sequencing Platform"/>
            <person name="Russ C."/>
            <person name="Cuomo C."/>
            <person name="Shea T."/>
            <person name="Young S.K."/>
            <person name="Zeng Q."/>
            <person name="Koehrsen M."/>
            <person name="Haas B."/>
            <person name="Borodovsky M."/>
            <person name="Guigo R."/>
            <person name="Alvarado L."/>
            <person name="Berlin A."/>
            <person name="Bochicchio J."/>
            <person name="Borenstein D."/>
            <person name="Chapman S."/>
            <person name="Chen Z."/>
            <person name="Freedman E."/>
            <person name="Gellesch M."/>
            <person name="Goldberg J."/>
            <person name="Griggs A."/>
            <person name="Gujja S."/>
            <person name="Heilman E."/>
            <person name="Heiman D."/>
            <person name="Hepburn T."/>
            <person name="Howarth C."/>
            <person name="Jen D."/>
            <person name="Larson L."/>
            <person name="Mehta T."/>
            <person name="Park D."/>
            <person name="Pearson M."/>
            <person name="Roberts A."/>
            <person name="Saif S."/>
            <person name="Shenoy N."/>
            <person name="Sisk P."/>
            <person name="Stolte C."/>
            <person name="Sykes S."/>
            <person name="Thomson T."/>
            <person name="Walk T."/>
            <person name="White J."/>
            <person name="Yandava C."/>
            <person name="Burger G."/>
            <person name="Gray M.W."/>
            <person name="Holland P.W.H."/>
            <person name="King N."/>
            <person name="Lang F.B.F."/>
            <person name="Roger A.J."/>
            <person name="Ruiz-Trillo I."/>
            <person name="Lander E."/>
            <person name="Nusbaum C."/>
        </authorList>
    </citation>
    <scope>NUCLEOTIDE SEQUENCE [LARGE SCALE GENOMIC DNA]</scope>
    <source>
        <strain evidence="9 10">ATCC 50062</strain>
    </source>
</reference>
<feature type="transmembrane region" description="Helical" evidence="7">
    <location>
        <begin position="134"/>
        <end position="154"/>
    </location>
</feature>
<dbReference type="Pfam" id="PF08022">
    <property type="entry name" value="FAD_binding_8"/>
    <property type="match status" value="1"/>
</dbReference>
<dbReference type="Pfam" id="PF01794">
    <property type="entry name" value="Ferric_reduct"/>
    <property type="match status" value="1"/>
</dbReference>
<dbReference type="InterPro" id="IPR013130">
    <property type="entry name" value="Fe3_Rdtase_TM_dom"/>
</dbReference>
<feature type="compositionally biased region" description="Low complexity" evidence="6">
    <location>
        <begin position="456"/>
        <end position="467"/>
    </location>
</feature>
<dbReference type="InterPro" id="IPR017927">
    <property type="entry name" value="FAD-bd_FR_type"/>
</dbReference>
<dbReference type="Pfam" id="PF08030">
    <property type="entry name" value="NAD_binding_6"/>
    <property type="match status" value="1"/>
</dbReference>
<evidence type="ECO:0000259" key="8">
    <source>
        <dbReference type="PROSITE" id="PS51384"/>
    </source>
</evidence>
<dbReference type="InterPro" id="IPR013121">
    <property type="entry name" value="Fe_red_NAD-bd_6"/>
</dbReference>